<evidence type="ECO:0000256" key="11">
    <source>
        <dbReference type="RuleBase" id="RU004181"/>
    </source>
</evidence>
<dbReference type="GO" id="GO:0004190">
    <property type="term" value="F:aspartic-type endopeptidase activity"/>
    <property type="evidence" value="ECO:0007669"/>
    <property type="project" value="UniProtKB-UniRule"/>
</dbReference>
<reference evidence="12" key="1">
    <citation type="submission" date="2020-09" db="EMBL/GenBank/DDBJ databases">
        <title>Novel species of Mucilaginibacter isolated from a glacier on the Tibetan Plateau.</title>
        <authorList>
            <person name="Liu Q."/>
            <person name="Xin Y.-H."/>
        </authorList>
    </citation>
    <scope>NUCLEOTIDE SEQUENCE</scope>
    <source>
        <strain evidence="12">ZB1P21</strain>
    </source>
</reference>
<keyword evidence="4 9" id="KW-0812">Transmembrane</keyword>
<dbReference type="Proteomes" id="UP000619078">
    <property type="component" value="Unassembled WGS sequence"/>
</dbReference>
<evidence type="ECO:0000313" key="13">
    <source>
        <dbReference type="Proteomes" id="UP000619078"/>
    </source>
</evidence>
<dbReference type="PANTHER" id="PTHR33695">
    <property type="entry name" value="LIPOPROTEIN SIGNAL PEPTIDASE"/>
    <property type="match status" value="1"/>
</dbReference>
<keyword evidence="6 9" id="KW-0378">Hydrolase</keyword>
<dbReference type="AlphaFoldDB" id="A0A926NR16"/>
<keyword evidence="7 9" id="KW-1133">Transmembrane helix</keyword>
<dbReference type="EC" id="3.4.23.36" evidence="9"/>
<evidence type="ECO:0000313" key="12">
    <source>
        <dbReference type="EMBL" id="MBD1393140.1"/>
    </source>
</evidence>
<evidence type="ECO:0000256" key="1">
    <source>
        <dbReference type="ARBA" id="ARBA00006139"/>
    </source>
</evidence>
<feature type="transmembrane region" description="Helical" evidence="9">
    <location>
        <begin position="138"/>
        <end position="159"/>
    </location>
</feature>
<dbReference type="RefSeq" id="WP_191162759.1">
    <property type="nucleotide sequence ID" value="NZ_JACWMX010000003.1"/>
</dbReference>
<keyword evidence="13" id="KW-1185">Reference proteome</keyword>
<dbReference type="PROSITE" id="PS00855">
    <property type="entry name" value="SPASE_II"/>
    <property type="match status" value="1"/>
</dbReference>
<dbReference type="EMBL" id="JACWMX010000003">
    <property type="protein sequence ID" value="MBD1393140.1"/>
    <property type="molecule type" value="Genomic_DNA"/>
</dbReference>
<keyword evidence="8 9" id="KW-0472">Membrane</keyword>
<protein>
    <recommendedName>
        <fullName evidence="9">Lipoprotein signal peptidase</fullName>
        <ecNumber evidence="9">3.4.23.36</ecNumber>
    </recommendedName>
    <alternativeName>
        <fullName evidence="9">Prolipoprotein signal peptidase</fullName>
    </alternativeName>
    <alternativeName>
        <fullName evidence="9">Signal peptidase II</fullName>
        <shortName evidence="9">SPase II</shortName>
    </alternativeName>
</protein>
<evidence type="ECO:0000256" key="5">
    <source>
        <dbReference type="ARBA" id="ARBA00022750"/>
    </source>
</evidence>
<feature type="active site" evidence="9">
    <location>
        <position position="125"/>
    </location>
</feature>
<dbReference type="GO" id="GO:0006508">
    <property type="term" value="P:proteolysis"/>
    <property type="evidence" value="ECO:0007669"/>
    <property type="project" value="UniProtKB-KW"/>
</dbReference>
<comment type="subcellular location">
    <subcellularLocation>
        <location evidence="9">Cell membrane</location>
        <topology evidence="9">Multi-pass membrane protein</topology>
    </subcellularLocation>
</comment>
<comment type="caution">
    <text evidence="9">Lacks conserved residue(s) required for the propagation of feature annotation.</text>
</comment>
<evidence type="ECO:0000256" key="4">
    <source>
        <dbReference type="ARBA" id="ARBA00022692"/>
    </source>
</evidence>
<dbReference type="Pfam" id="PF01252">
    <property type="entry name" value="Peptidase_A8"/>
    <property type="match status" value="1"/>
</dbReference>
<comment type="catalytic activity">
    <reaction evidence="9 10">
        <text>Release of signal peptides from bacterial membrane prolipoproteins. Hydrolyzes -Xaa-Yaa-Zaa-|-(S,diacylglyceryl)Cys-, in which Xaa is hydrophobic (preferably Leu), and Yaa (Ala or Ser) and Zaa (Gly or Ala) have small, neutral side chains.</text>
        <dbReference type="EC" id="3.4.23.36"/>
    </reaction>
</comment>
<feature type="active site" evidence="9">
    <location>
        <position position="143"/>
    </location>
</feature>
<gene>
    <name evidence="9 12" type="primary">lspA</name>
    <name evidence="12" type="ORF">IDJ76_08520</name>
</gene>
<dbReference type="PANTHER" id="PTHR33695:SF1">
    <property type="entry name" value="LIPOPROTEIN SIGNAL PEPTIDASE"/>
    <property type="match status" value="1"/>
</dbReference>
<feature type="transmembrane region" description="Helical" evidence="9">
    <location>
        <begin position="98"/>
        <end position="118"/>
    </location>
</feature>
<feature type="transmembrane region" description="Helical" evidence="9">
    <location>
        <begin position="69"/>
        <end position="91"/>
    </location>
</feature>
<dbReference type="GO" id="GO:0005886">
    <property type="term" value="C:plasma membrane"/>
    <property type="evidence" value="ECO:0007669"/>
    <property type="project" value="UniProtKB-SubCell"/>
</dbReference>
<comment type="caution">
    <text evidence="12">The sequence shown here is derived from an EMBL/GenBank/DDBJ whole genome shotgun (WGS) entry which is preliminary data.</text>
</comment>
<proteinExistence type="inferred from homology"/>
<evidence type="ECO:0000256" key="7">
    <source>
        <dbReference type="ARBA" id="ARBA00022989"/>
    </source>
</evidence>
<keyword evidence="5 9" id="KW-0064">Aspartyl protease</keyword>
<accession>A0A926NR16</accession>
<evidence type="ECO:0000256" key="3">
    <source>
        <dbReference type="ARBA" id="ARBA00022670"/>
    </source>
</evidence>
<evidence type="ECO:0000256" key="2">
    <source>
        <dbReference type="ARBA" id="ARBA00022475"/>
    </source>
</evidence>
<dbReference type="InterPro" id="IPR001872">
    <property type="entry name" value="Peptidase_A8"/>
</dbReference>
<name>A0A926NR16_9SPHI</name>
<evidence type="ECO:0000256" key="10">
    <source>
        <dbReference type="RuleBase" id="RU000594"/>
    </source>
</evidence>
<comment type="similarity">
    <text evidence="1 9 11">Belongs to the peptidase A8 family.</text>
</comment>
<evidence type="ECO:0000256" key="8">
    <source>
        <dbReference type="ARBA" id="ARBA00023136"/>
    </source>
</evidence>
<keyword evidence="3 9" id="KW-0645">Protease</keyword>
<dbReference type="HAMAP" id="MF_00161">
    <property type="entry name" value="LspA"/>
    <property type="match status" value="1"/>
</dbReference>
<organism evidence="12 13">
    <name type="scientific">Mucilaginibacter glaciei</name>
    <dbReference type="NCBI Taxonomy" id="2772109"/>
    <lineage>
        <taxon>Bacteria</taxon>
        <taxon>Pseudomonadati</taxon>
        <taxon>Bacteroidota</taxon>
        <taxon>Sphingobacteriia</taxon>
        <taxon>Sphingobacteriales</taxon>
        <taxon>Sphingobacteriaceae</taxon>
        <taxon>Mucilaginibacter</taxon>
    </lineage>
</organism>
<dbReference type="PROSITE" id="PS51257">
    <property type="entry name" value="PROKAR_LIPOPROTEIN"/>
    <property type="match status" value="1"/>
</dbReference>
<dbReference type="PRINTS" id="PR00781">
    <property type="entry name" value="LIPOSIGPTASE"/>
</dbReference>
<sequence>MNRKGIIRTIMILAILAITIACDQISKSIIRARLDVYDHYNFLNHHFNVFKVENTGAFLSLGNNLPDPFHFILLTLLPVLALLGGLVYIIIKQDITRLTLIGIIFVIGGGMGNLYDRIAHGSVTDFMHIDFGVFETGIFNVADVSIMIGIGLIFLDGFVKNKEVKEQEILASE</sequence>
<comment type="pathway">
    <text evidence="9">Protein modification; lipoprotein biosynthesis (signal peptide cleavage).</text>
</comment>
<comment type="function">
    <text evidence="9 10">This protein specifically catalyzes the removal of signal peptides from prolipoproteins.</text>
</comment>
<keyword evidence="2 9" id="KW-1003">Cell membrane</keyword>
<evidence type="ECO:0000256" key="6">
    <source>
        <dbReference type="ARBA" id="ARBA00022801"/>
    </source>
</evidence>
<evidence type="ECO:0000256" key="9">
    <source>
        <dbReference type="HAMAP-Rule" id="MF_00161"/>
    </source>
</evidence>
<dbReference type="NCBIfam" id="TIGR00077">
    <property type="entry name" value="lspA"/>
    <property type="match status" value="1"/>
</dbReference>